<dbReference type="GO" id="GO:0042274">
    <property type="term" value="P:ribosomal small subunit biogenesis"/>
    <property type="evidence" value="ECO:0007669"/>
    <property type="project" value="TreeGrafter"/>
</dbReference>
<dbReference type="GO" id="GO:0034457">
    <property type="term" value="C:Mpp10 complex"/>
    <property type="evidence" value="ECO:0007669"/>
    <property type="project" value="TreeGrafter"/>
</dbReference>
<comment type="caution">
    <text evidence="5">The sequence shown here is derived from an EMBL/GenBank/DDBJ whole genome shotgun (WGS) entry which is preliminary data.</text>
</comment>
<keyword evidence="6" id="KW-1185">Reference proteome</keyword>
<keyword evidence="2 5" id="KW-0687">Ribonucleoprotein</keyword>
<dbReference type="SMART" id="SM00363">
    <property type="entry name" value="S4"/>
    <property type="match status" value="1"/>
</dbReference>
<reference evidence="5 6" key="1">
    <citation type="submission" date="2015-07" db="EMBL/GenBank/DDBJ databases">
        <title>The genome of Pseudoloma neurophilia, a relevant intracellular parasite of the zebrafish.</title>
        <authorList>
            <person name="Ndikumana S."/>
            <person name="Pelin A."/>
            <person name="Sanders J."/>
            <person name="Corradi N."/>
        </authorList>
    </citation>
    <scope>NUCLEOTIDE SEQUENCE [LARGE SCALE GENOMIC DNA]</scope>
    <source>
        <strain evidence="5 6">MK1</strain>
    </source>
</reference>
<sequence>MRKLKFHESRLLRKTNFLQYEETTTEKDHKIISMYQIENREQLIIYKRILSMVKDITISLASLSKRNGLNNSENTSNNSTYESKYNSTYESTYDSTYDPKSNEQKKVDILIKIFTDKLYKHGLIRKNNLKDAANLKMTDICERRITTLLKRQNFAESIKDAVKLIKQGHILIGNKPVRNIDVLVTNGMENFIKWKDSSKHKKCIDKFNDNYDEYEN</sequence>
<dbReference type="Pfam" id="PF01479">
    <property type="entry name" value="S4"/>
    <property type="match status" value="1"/>
</dbReference>
<gene>
    <name evidence="5" type="ORF">M153_1423000068</name>
</gene>
<dbReference type="EMBL" id="LGUB01001296">
    <property type="protein sequence ID" value="KRH92014.1"/>
    <property type="molecule type" value="Genomic_DNA"/>
</dbReference>
<dbReference type="InterPro" id="IPR022801">
    <property type="entry name" value="Ribosomal_uS4"/>
</dbReference>
<dbReference type="GO" id="GO:0032040">
    <property type="term" value="C:small-subunit processome"/>
    <property type="evidence" value="ECO:0007669"/>
    <property type="project" value="TreeGrafter"/>
</dbReference>
<evidence type="ECO:0000313" key="5">
    <source>
        <dbReference type="EMBL" id="KRH92014.1"/>
    </source>
</evidence>
<proteinExistence type="inferred from homology"/>
<evidence type="ECO:0000256" key="3">
    <source>
        <dbReference type="PROSITE-ProRule" id="PRU00182"/>
    </source>
</evidence>
<protein>
    <submittedName>
        <fullName evidence="5">U3 small nucleolar ribonucleoprotein (snoRNP) component</fullName>
    </submittedName>
</protein>
<comment type="similarity">
    <text evidence="1">Belongs to the universal ribosomal protein uS4 family.</text>
</comment>
<dbReference type="GO" id="GO:0019843">
    <property type="term" value="F:rRNA binding"/>
    <property type="evidence" value="ECO:0007669"/>
    <property type="project" value="InterPro"/>
</dbReference>
<dbReference type="GO" id="GO:0006364">
    <property type="term" value="P:rRNA processing"/>
    <property type="evidence" value="ECO:0007669"/>
    <property type="project" value="TreeGrafter"/>
</dbReference>
<evidence type="ECO:0000256" key="1">
    <source>
        <dbReference type="ARBA" id="ARBA00007465"/>
    </source>
</evidence>
<dbReference type="InterPro" id="IPR002942">
    <property type="entry name" value="S4_RNA-bd"/>
</dbReference>
<dbReference type="Gene3D" id="3.10.290.10">
    <property type="entry name" value="RNA-binding S4 domain"/>
    <property type="match status" value="1"/>
</dbReference>
<dbReference type="OrthoDB" id="10248812at2759"/>
<dbReference type="PANTHER" id="PTHR11831:SF1">
    <property type="entry name" value="U3 SMALL NUCLEOLAR RIBONUCLEOPROTEIN PROTEIN IMP3"/>
    <property type="match status" value="1"/>
</dbReference>
<evidence type="ECO:0000259" key="4">
    <source>
        <dbReference type="SMART" id="SM00363"/>
    </source>
</evidence>
<dbReference type="PANTHER" id="PTHR11831">
    <property type="entry name" value="30S 40S RIBOSOMAL PROTEIN"/>
    <property type="match status" value="1"/>
</dbReference>
<organism evidence="5 6">
    <name type="scientific">Pseudoloma neurophilia</name>
    <dbReference type="NCBI Taxonomy" id="146866"/>
    <lineage>
        <taxon>Eukaryota</taxon>
        <taxon>Fungi</taxon>
        <taxon>Fungi incertae sedis</taxon>
        <taxon>Microsporidia</taxon>
        <taxon>Pseudoloma</taxon>
    </lineage>
</organism>
<dbReference type="AlphaFoldDB" id="A0A0R0LX48"/>
<dbReference type="Proteomes" id="UP000051530">
    <property type="component" value="Unassembled WGS sequence"/>
</dbReference>
<evidence type="ECO:0000313" key="6">
    <source>
        <dbReference type="Proteomes" id="UP000051530"/>
    </source>
</evidence>
<dbReference type="VEuPathDB" id="MicrosporidiaDB:M153_1423000068"/>
<dbReference type="SUPFAM" id="SSF55174">
    <property type="entry name" value="Alpha-L RNA-binding motif"/>
    <property type="match status" value="1"/>
</dbReference>
<keyword evidence="3" id="KW-0694">RNA-binding</keyword>
<dbReference type="InterPro" id="IPR036986">
    <property type="entry name" value="S4_RNA-bd_sf"/>
</dbReference>
<evidence type="ECO:0000256" key="2">
    <source>
        <dbReference type="ARBA" id="ARBA00023274"/>
    </source>
</evidence>
<feature type="domain" description="RNA-binding S4" evidence="4">
    <location>
        <begin position="143"/>
        <end position="209"/>
    </location>
</feature>
<dbReference type="GO" id="GO:0030515">
    <property type="term" value="F:snoRNA binding"/>
    <property type="evidence" value="ECO:0007669"/>
    <property type="project" value="TreeGrafter"/>
</dbReference>
<name>A0A0R0LX48_9MICR</name>
<dbReference type="CDD" id="cd00165">
    <property type="entry name" value="S4"/>
    <property type="match status" value="1"/>
</dbReference>
<accession>A0A0R0LX48</accession>
<dbReference type="PROSITE" id="PS50889">
    <property type="entry name" value="S4"/>
    <property type="match status" value="1"/>
</dbReference>